<dbReference type="PANTHER" id="PTHR34408">
    <property type="entry name" value="FAMILY PROTEIN, PUTATIVE-RELATED"/>
    <property type="match status" value="1"/>
</dbReference>
<evidence type="ECO:0000313" key="2">
    <source>
        <dbReference type="EMBL" id="SDP94876.1"/>
    </source>
</evidence>
<dbReference type="Gene3D" id="1.10.530.10">
    <property type="match status" value="1"/>
</dbReference>
<dbReference type="OrthoDB" id="1242806at2"/>
<protein>
    <submittedName>
        <fullName evidence="2">Predicted chitinase</fullName>
    </submittedName>
</protein>
<gene>
    <name evidence="2" type="ORF">SAMN05216213_10863</name>
</gene>
<accession>A0A1H0WXC3</accession>
<dbReference type="InterPro" id="IPR023346">
    <property type="entry name" value="Lysozyme-like_dom_sf"/>
</dbReference>
<dbReference type="AlphaFoldDB" id="A0A1H0WXC3"/>
<dbReference type="GeneID" id="300932326"/>
<feature type="compositionally biased region" description="Low complexity" evidence="1">
    <location>
        <begin position="122"/>
        <end position="148"/>
    </location>
</feature>
<name>A0A1H0WXC3_9GAMM</name>
<keyword evidence="3" id="KW-1185">Reference proteome</keyword>
<dbReference type="PANTHER" id="PTHR34408:SF2">
    <property type="entry name" value="CELL WALL-BINDING PROTEIN YWSB"/>
    <property type="match status" value="1"/>
</dbReference>
<reference evidence="3" key="1">
    <citation type="submission" date="2016-10" db="EMBL/GenBank/DDBJ databases">
        <authorList>
            <person name="Varghese N."/>
            <person name="Submissions S."/>
        </authorList>
    </citation>
    <scope>NUCLEOTIDE SEQUENCE [LARGE SCALE GENOMIC DNA]</scope>
    <source>
        <strain evidence="3">JCM 18416</strain>
    </source>
</reference>
<organism evidence="2 3">
    <name type="scientific">Ectopseudomonas guguanensis</name>
    <dbReference type="NCBI Taxonomy" id="1198456"/>
    <lineage>
        <taxon>Bacteria</taxon>
        <taxon>Pseudomonadati</taxon>
        <taxon>Pseudomonadota</taxon>
        <taxon>Gammaproteobacteria</taxon>
        <taxon>Pseudomonadales</taxon>
        <taxon>Pseudomonadaceae</taxon>
        <taxon>Ectopseudomonas</taxon>
    </lineage>
</organism>
<sequence>MADNKPINWAYPFKTAGEDSKEVSDPQIYLDVLAKAKDGFYPMGANGLWHGGVHFDDNTAGSLDQSSIRCIADGEVIAYRIDQRYPTTQYGDGRAVVHLPFSTGFVLVRHRLVLPSLPAPTAPGGEPGDTTTAATPTDTAASSAASTESAPASEGLTFYSLYMHLLDWDSYKSATAPEPADFLAPTCYAVKSTTNDPLVGLRVRALNDDGTNKVLALLPKGCKVTLGEAHSIKTKYKKLLSIDEGMAIPALPAGTEGWVYEAELTDNTVADKATDTESELTLSHQGVRVRREGKGNGAIIGVLPRGATLKVGEKQRSGYCKVLEVMDYRGVPALPNGADGKPLGYVFFDALETQKTEPSALDSVHILPKPYSIKAGELVGHIGKYQNQDEGTAKKRLHLEVFTSEDVPAFIEKSRAIGEKLPDEQKTLIKVDKGSKIVQPAAADAQVEANVDVRLCSDSPKAGCWAKVQKYAICNADKNSELGSYNSTKLTYTLGAAQKTILASRMGVNAADMPDQVDFLKVYSNSADGGDPHDYESGSIPSTHPWRKIGAVVGKPFWVKRSALNAQGRRTSTAGSLDAWSEFPLYSGLEGEASGYVRILPASSWDALPDERKAIDAEQVRWWYVTVGDMEGNDISGWAPEKDLVVTRHSPWEWPGFSTLQDKVSLDAHLARTLDAAGRATEEETESYAALIEEAERGPILSKLYEIIDQPDEKGVRDNKLTPEEFKAALAKPWLAQQLSLLISQHESEWFWNESKWNQLDKLMEHTPEDPNPQWVREKERIKTLSWWKELAGQPGIAADGMAWHFQPVELVTNHIESEFKFTLEMLKYMFPSANDDHLQQLIEEINPRIGFYKLDTPLRRNHFFAQTMQEVGSSLSLHSENLNYASLALPGLFRYFQIHPDEAELYGRTSEHPANQEAIANRAYANRNGNGGVSSGDGWRYRGRGIIQLTGRINYRNFTTWHSENSDKWPADAELDFEENEHLTDELKYAARSAAFFWLYGKIYEDADIGSTQSDVDRVTRRINPGLFSNPPSPQKTNSIAGRRSNFERLVNWGGLNG</sequence>
<dbReference type="InterPro" id="IPR052354">
    <property type="entry name" value="Cell_Wall_Dynamics_Protein"/>
</dbReference>
<feature type="region of interest" description="Disordered" evidence="1">
    <location>
        <begin position="118"/>
        <end position="148"/>
    </location>
</feature>
<evidence type="ECO:0000313" key="3">
    <source>
        <dbReference type="Proteomes" id="UP000199460"/>
    </source>
</evidence>
<dbReference type="RefSeq" id="WP_090431491.1">
    <property type="nucleotide sequence ID" value="NZ_FNJJ01000008.1"/>
</dbReference>
<dbReference type="Proteomes" id="UP000199460">
    <property type="component" value="Unassembled WGS sequence"/>
</dbReference>
<proteinExistence type="predicted"/>
<dbReference type="EMBL" id="FNJJ01000008">
    <property type="protein sequence ID" value="SDP94876.1"/>
    <property type="molecule type" value="Genomic_DNA"/>
</dbReference>
<dbReference type="SUPFAM" id="SSF53955">
    <property type="entry name" value="Lysozyme-like"/>
    <property type="match status" value="1"/>
</dbReference>
<evidence type="ECO:0000256" key="1">
    <source>
        <dbReference type="SAM" id="MobiDB-lite"/>
    </source>
</evidence>